<feature type="non-terminal residue" evidence="1">
    <location>
        <position position="1"/>
    </location>
</feature>
<accession>A0A8H4CST6</accession>
<proteinExistence type="predicted"/>
<keyword evidence="2" id="KW-1185">Reference proteome</keyword>
<evidence type="ECO:0000313" key="2">
    <source>
        <dbReference type="Proteomes" id="UP000613401"/>
    </source>
</evidence>
<dbReference type="Proteomes" id="UP000613401">
    <property type="component" value="Unassembled WGS sequence"/>
</dbReference>
<comment type="caution">
    <text evidence="1">The sequence shown here is derived from an EMBL/GenBank/DDBJ whole genome shotgun (WGS) entry which is preliminary data.</text>
</comment>
<gene>
    <name evidence="1" type="ORF">GCG54_00012767</name>
</gene>
<protein>
    <submittedName>
        <fullName evidence="1">Uncharacterized protein</fullName>
    </submittedName>
</protein>
<dbReference type="AlphaFoldDB" id="A0A8H4CST6"/>
<name>A0A8H4CST6_COLGL</name>
<reference evidence="1" key="1">
    <citation type="journal article" date="2020" name="Phytopathology">
        <title>Genome sequence and comparative analysis of Colletotrichum gloeosporioides isolated from Liriodendron leaves.</title>
        <authorList>
            <person name="Fu F.F."/>
            <person name="Hao Z."/>
            <person name="Wang P."/>
            <person name="Lu Y."/>
            <person name="Xue L.J."/>
            <person name="Wei G."/>
            <person name="Tian Y."/>
            <person name="Baishi H."/>
            <person name="Xu H."/>
            <person name="Shi J."/>
            <person name="Cheng T."/>
            <person name="Wang G."/>
            <person name="Yi Y."/>
            <person name="Chen J."/>
        </authorList>
    </citation>
    <scope>NUCLEOTIDE SEQUENCE</scope>
    <source>
        <strain evidence="1">Lc1</strain>
    </source>
</reference>
<organism evidence="1 2">
    <name type="scientific">Colletotrichum gloeosporioides</name>
    <name type="common">Anthracnose fungus</name>
    <name type="synonym">Glomerella cingulata</name>
    <dbReference type="NCBI Taxonomy" id="474922"/>
    <lineage>
        <taxon>Eukaryota</taxon>
        <taxon>Fungi</taxon>
        <taxon>Dikarya</taxon>
        <taxon>Ascomycota</taxon>
        <taxon>Pezizomycotina</taxon>
        <taxon>Sordariomycetes</taxon>
        <taxon>Hypocreomycetidae</taxon>
        <taxon>Glomerellales</taxon>
        <taxon>Glomerellaceae</taxon>
        <taxon>Colletotrichum</taxon>
        <taxon>Colletotrichum gloeosporioides species complex</taxon>
    </lineage>
</organism>
<reference evidence="1" key="2">
    <citation type="submission" date="2020-03" db="EMBL/GenBank/DDBJ databases">
        <authorList>
            <person name="Fu F.-F."/>
            <person name="Chen J."/>
        </authorList>
    </citation>
    <scope>NUCLEOTIDE SEQUENCE</scope>
    <source>
        <strain evidence="1">Lc1</strain>
    </source>
</reference>
<dbReference type="GeneID" id="69019885"/>
<evidence type="ECO:0000313" key="1">
    <source>
        <dbReference type="EMBL" id="KAF3809484.1"/>
    </source>
</evidence>
<dbReference type="EMBL" id="WVTB01000016">
    <property type="protein sequence ID" value="KAF3809484.1"/>
    <property type="molecule type" value="Genomic_DNA"/>
</dbReference>
<dbReference type="RefSeq" id="XP_045268643.1">
    <property type="nucleotide sequence ID" value="XM_045412637.1"/>
</dbReference>
<sequence length="267" mass="29822">EPAKFAYKLLNLIRLLEERRDVRGWVRQIHVHFSSYGDILPDVWDSEGKITPPWQSIANIVGSGFESCLRQATEAAPGSGAVEKWRGYLLFLLLLNIPDVRGLSVTATPGTFRFAAQLADTYATRNPEKSLSLLRLTSLAAGVCDPSVFDWKGYNYGCNLWKSSMTPNLFPKLSEVWVGNLLLDAIVPHCMPKQANDNTTSVTLRDVSTTAAELREAVQQLRNLRAFKYLVIDIKDSPLSCGKVVKALEQHVSTLKTFYIILPFSSF</sequence>